<evidence type="ECO:0000313" key="2">
    <source>
        <dbReference type="Proteomes" id="UP001202922"/>
    </source>
</evidence>
<reference evidence="1 2" key="1">
    <citation type="submission" date="2022-03" db="EMBL/GenBank/DDBJ databases">
        <title>Sinomonas sp. isolated from a soil.</title>
        <authorList>
            <person name="Han J."/>
            <person name="Kim D.-U."/>
        </authorList>
    </citation>
    <scope>NUCLEOTIDE SEQUENCE [LARGE SCALE GENOMIC DNA]</scope>
    <source>
        <strain evidence="1 2">5-5</strain>
    </source>
</reference>
<dbReference type="EMBL" id="JAKZBV010000001">
    <property type="protein sequence ID" value="MCH6470120.1"/>
    <property type="molecule type" value="Genomic_DNA"/>
</dbReference>
<dbReference type="Proteomes" id="UP001202922">
    <property type="component" value="Unassembled WGS sequence"/>
</dbReference>
<protein>
    <submittedName>
        <fullName evidence="1">Uncharacterized protein</fullName>
    </submittedName>
</protein>
<accession>A0ABS9U0E2</accession>
<name>A0ABS9U0E2_9MICC</name>
<gene>
    <name evidence="1" type="ORF">L0M17_09040</name>
</gene>
<evidence type="ECO:0000313" key="1">
    <source>
        <dbReference type="EMBL" id="MCH6470120.1"/>
    </source>
</evidence>
<organism evidence="1 2">
    <name type="scientific">Sinomonas terrae</name>
    <dbReference type="NCBI Taxonomy" id="2908838"/>
    <lineage>
        <taxon>Bacteria</taxon>
        <taxon>Bacillati</taxon>
        <taxon>Actinomycetota</taxon>
        <taxon>Actinomycetes</taxon>
        <taxon>Micrococcales</taxon>
        <taxon>Micrococcaceae</taxon>
        <taxon>Sinomonas</taxon>
    </lineage>
</organism>
<keyword evidence="2" id="KW-1185">Reference proteome</keyword>
<comment type="caution">
    <text evidence="1">The sequence shown here is derived from an EMBL/GenBank/DDBJ whole genome shotgun (WGS) entry which is preliminary data.</text>
</comment>
<proteinExistence type="predicted"/>
<dbReference type="RefSeq" id="WP_241053636.1">
    <property type="nucleotide sequence ID" value="NZ_JAKZBV010000001.1"/>
</dbReference>
<sequence length="60" mass="6174">MPVPTSSRICSSTCSPSLRSAVRLPPLSSAARVTILTEPSAVVSLAPKAQEAAALIEKLL</sequence>